<evidence type="ECO:0000313" key="2">
    <source>
        <dbReference type="Proteomes" id="UP000305401"/>
    </source>
</evidence>
<dbReference type="Proteomes" id="UP000305401">
    <property type="component" value="Unassembled WGS sequence"/>
</dbReference>
<name>A0AC61S328_9BACT</name>
<protein>
    <submittedName>
        <fullName evidence="1">Uncharacterized protein</fullName>
    </submittedName>
</protein>
<sequence length="538" mass="61384">MIKESIQAISDREKLISDAVKAKCLHDAFVGLRRHAASLGDWKITEQIDNLEQSYSMMLAYAVGGQPDPQRDELYDSITSGILKLMDVVSYRLAIENRPDLFYSTFRYEQLQTGDSIGSLLDEYRDTVQYQSLYNMLGTAANGDSNENILKSENIGRRIFNRIWTTYPFSVDDMNAVSSIFGSSSPFPLNFQLHMVSALVLSLIHFYDQRKVDILLDIYQNGQSPQLAVQALCGALTGVYLHRDRYSRSHMKKRVDALRDITSWQSDVRMISMQLIRTRDTERIHRKLADEIMPQMLKLSPDIARRLSDKTSISDITSMEDNPEWEELLEKSGVADSLKELMQLQEEGGDIMMATFSNLKSFPFFNDAANWFVPFRADHPAVSGNGGEDMKKIASLLESMNVFCDGDKYSFALMLLSMPEEQRKMMSAQLDQQHVAAMEMRNASLQTGPALRQQIANLYIQQLYRFFKLFRRRGEFNDPFARPVNLAALDLLAPDLSHPDTLRLVGEFYFKRGYYADALQIFKQLSEKGALEAASLQK</sequence>
<gene>
    <name evidence="1" type="ORF">E5990_10950</name>
</gene>
<feature type="non-terminal residue" evidence="1">
    <location>
        <position position="538"/>
    </location>
</feature>
<evidence type="ECO:0000313" key="1">
    <source>
        <dbReference type="EMBL" id="THG40772.1"/>
    </source>
</evidence>
<reference evidence="1" key="1">
    <citation type="submission" date="2019-04" db="EMBL/GenBank/DDBJ databases">
        <title>Microbes associate with the intestines of laboratory mice.</title>
        <authorList>
            <person name="Navarre W."/>
            <person name="Wong E."/>
            <person name="Huang K.C."/>
            <person name="Tropini C."/>
            <person name="Ng K."/>
            <person name="Yu B."/>
        </authorList>
    </citation>
    <scope>NUCLEOTIDE SEQUENCE</scope>
    <source>
        <strain evidence="1">NM86_A22</strain>
    </source>
</reference>
<comment type="caution">
    <text evidence="1">The sequence shown here is derived from an EMBL/GenBank/DDBJ whole genome shotgun (WGS) entry which is preliminary data.</text>
</comment>
<organism evidence="1 2">
    <name type="scientific">Muribaculum caecicola</name>
    <dbReference type="NCBI Taxonomy" id="3038144"/>
    <lineage>
        <taxon>Bacteria</taxon>
        <taxon>Pseudomonadati</taxon>
        <taxon>Bacteroidota</taxon>
        <taxon>Bacteroidia</taxon>
        <taxon>Bacteroidales</taxon>
        <taxon>Muribaculaceae</taxon>
        <taxon>Muribaculum</taxon>
    </lineage>
</organism>
<dbReference type="EMBL" id="SSTG01000229">
    <property type="protein sequence ID" value="THG40772.1"/>
    <property type="molecule type" value="Genomic_DNA"/>
</dbReference>
<proteinExistence type="predicted"/>
<keyword evidence="2" id="KW-1185">Reference proteome</keyword>
<accession>A0AC61S328</accession>